<evidence type="ECO:0000256" key="2">
    <source>
        <dbReference type="ARBA" id="ARBA00022884"/>
    </source>
</evidence>
<comment type="similarity">
    <text evidence="1">Belongs to the CRISPR-associated protein Cas6/Cse3/CasE family.</text>
</comment>
<evidence type="ECO:0000313" key="6">
    <source>
        <dbReference type="Proteomes" id="UP000757103"/>
    </source>
</evidence>
<organism evidence="5 6">
    <name type="scientific">Barnesiella viscericola</name>
    <dbReference type="NCBI Taxonomy" id="397865"/>
    <lineage>
        <taxon>Bacteria</taxon>
        <taxon>Pseudomonadati</taxon>
        <taxon>Bacteroidota</taxon>
        <taxon>Bacteroidia</taxon>
        <taxon>Bacteroidales</taxon>
        <taxon>Barnesiellaceae</taxon>
        <taxon>Barnesiella</taxon>
    </lineage>
</organism>
<accession>A0A921MTP9</accession>
<dbReference type="NCBIfam" id="TIGR01877">
    <property type="entry name" value="cas_cas6"/>
    <property type="match status" value="1"/>
</dbReference>
<sequence>MRFKLVLAVKSESFGNILPVSYQYELSAAVYRRIRENYEAYLHWLSSNGFAPVDDFRNRLFSFSNLYIPRIRVEGDRLHILVKKVQMWISFLPVRGTREFVERLFSGVSFVLGDRRSRVELEVEEIIDCPVPEFGEEAEYLALSPIVFMVPRSNRSMEYVGPDYPTYADCFYRSILAKYERIFGRPFEDDTQFSWNLLSDPKRKGIFMMRFTPDESKVIGYMYKFKIAMNPLLHQIMYETGVGEKVNLGFGCVEILRRDAPDSKKETPLPEKEVPPMKII</sequence>
<keyword evidence="2" id="KW-0694">RNA-binding</keyword>
<dbReference type="AlphaFoldDB" id="A0A921MTP9"/>
<protein>
    <submittedName>
        <fullName evidence="5">CRISPR-associated endoribonuclease Cas6</fullName>
    </submittedName>
</protein>
<proteinExistence type="inferred from homology"/>
<evidence type="ECO:0000259" key="4">
    <source>
        <dbReference type="Pfam" id="PF01881"/>
    </source>
</evidence>
<dbReference type="InterPro" id="IPR049435">
    <property type="entry name" value="Cas_Cas6_C"/>
</dbReference>
<dbReference type="GO" id="GO:0051607">
    <property type="term" value="P:defense response to virus"/>
    <property type="evidence" value="ECO:0007669"/>
    <property type="project" value="UniProtKB-KW"/>
</dbReference>
<evidence type="ECO:0000256" key="1">
    <source>
        <dbReference type="ARBA" id="ARBA00005937"/>
    </source>
</evidence>
<dbReference type="PANTHER" id="PTHR36984">
    <property type="entry name" value="CRISPR-ASSOCIATED ENDORIBONUCLEASE CAS6 1"/>
    <property type="match status" value="1"/>
</dbReference>
<dbReference type="GO" id="GO:0016788">
    <property type="term" value="F:hydrolase activity, acting on ester bonds"/>
    <property type="evidence" value="ECO:0007669"/>
    <property type="project" value="InterPro"/>
</dbReference>
<dbReference type="Gene3D" id="3.30.70.1890">
    <property type="match status" value="1"/>
</dbReference>
<gene>
    <name evidence="5" type="primary">cas6</name>
    <name evidence="5" type="ORF">K8U91_10920</name>
</gene>
<reference evidence="5" key="2">
    <citation type="submission" date="2021-09" db="EMBL/GenBank/DDBJ databases">
        <authorList>
            <person name="Gilroy R."/>
        </authorList>
    </citation>
    <scope>NUCLEOTIDE SEQUENCE</scope>
    <source>
        <strain evidence="5">CHK121-7720</strain>
    </source>
</reference>
<feature type="domain" description="CRISPR associated protein Cas6 C-terminal" evidence="4">
    <location>
        <begin position="133"/>
        <end position="255"/>
    </location>
</feature>
<evidence type="ECO:0000313" key="5">
    <source>
        <dbReference type="EMBL" id="HJG89966.1"/>
    </source>
</evidence>
<dbReference type="CDD" id="cd21140">
    <property type="entry name" value="Cas6_I-like"/>
    <property type="match status" value="1"/>
</dbReference>
<dbReference type="PANTHER" id="PTHR36984:SF1">
    <property type="entry name" value="CRISPR-ASSOCIATED ENDORIBONUCLEASE CAS6 1"/>
    <property type="match status" value="1"/>
</dbReference>
<dbReference type="EMBL" id="DYUD01000029">
    <property type="protein sequence ID" value="HJG89966.1"/>
    <property type="molecule type" value="Genomic_DNA"/>
</dbReference>
<dbReference type="RefSeq" id="WP_273307028.1">
    <property type="nucleotide sequence ID" value="NZ_DYUD01000029.1"/>
</dbReference>
<reference evidence="5" key="1">
    <citation type="journal article" date="2021" name="PeerJ">
        <title>Extensive microbial diversity within the chicken gut microbiome revealed by metagenomics and culture.</title>
        <authorList>
            <person name="Gilroy R."/>
            <person name="Ravi A."/>
            <person name="Getino M."/>
            <person name="Pursley I."/>
            <person name="Horton D.L."/>
            <person name="Alikhan N.F."/>
            <person name="Baker D."/>
            <person name="Gharbi K."/>
            <person name="Hall N."/>
            <person name="Watson M."/>
            <person name="Adriaenssens E.M."/>
            <person name="Foster-Nyarko E."/>
            <person name="Jarju S."/>
            <person name="Secka A."/>
            <person name="Antonio M."/>
            <person name="Oren A."/>
            <person name="Chaudhuri R.R."/>
            <person name="La Ragione R."/>
            <person name="Hildebrand F."/>
            <person name="Pallen M.J."/>
        </authorList>
    </citation>
    <scope>NUCLEOTIDE SEQUENCE</scope>
    <source>
        <strain evidence="5">CHK121-7720</strain>
    </source>
</reference>
<comment type="caution">
    <text evidence="5">The sequence shown here is derived from an EMBL/GenBank/DDBJ whole genome shotgun (WGS) entry which is preliminary data.</text>
</comment>
<dbReference type="Proteomes" id="UP000757103">
    <property type="component" value="Unassembled WGS sequence"/>
</dbReference>
<name>A0A921MTP9_9BACT</name>
<dbReference type="InterPro" id="IPR010156">
    <property type="entry name" value="CRISPR-assoc_prot_Cas6"/>
</dbReference>
<dbReference type="InterPro" id="IPR045747">
    <property type="entry name" value="CRISPR-assoc_prot_Cas6_N_sf"/>
</dbReference>
<dbReference type="Gene3D" id="3.30.70.1900">
    <property type="match status" value="1"/>
</dbReference>
<dbReference type="GO" id="GO:0003723">
    <property type="term" value="F:RNA binding"/>
    <property type="evidence" value="ECO:0007669"/>
    <property type="project" value="UniProtKB-KW"/>
</dbReference>
<dbReference type="Pfam" id="PF01881">
    <property type="entry name" value="Cas_Cas6_C"/>
    <property type="match status" value="1"/>
</dbReference>
<keyword evidence="3" id="KW-0051">Antiviral defense</keyword>
<evidence type="ECO:0000256" key="3">
    <source>
        <dbReference type="ARBA" id="ARBA00023118"/>
    </source>
</evidence>